<keyword evidence="3" id="KW-1185">Reference proteome</keyword>
<evidence type="ECO:0000313" key="3">
    <source>
        <dbReference type="Proteomes" id="UP000651050"/>
    </source>
</evidence>
<sequence length="291" mass="31604">MRSVFNATLAALLGAALWLAPAAHAAPLGSVGLAKARQAFAPELAANAFGEPLLVRSVEGPHQVAGHAYAVLDLPFAQVSQLLADRAQWCAMLMLHLNNKYCREGGPGGVPHIELYVGRKSEQPVRSATRLNFAWVTAVARADYAVAELAAPDGPYDTRDYALVVEAIPGEGGRTFLHMGYSFSYGGASHLAMHFYLATVGRDKVGFSVERESPGAEPRPVGGMRGVAERNVMRYLLALRCHAVAPASALEDRLACWFDATERYARQLHEVERADYVAMKRAEYRRLAETP</sequence>
<accession>A0A931H8E0</accession>
<feature type="signal peptide" evidence="1">
    <location>
        <begin position="1"/>
        <end position="25"/>
    </location>
</feature>
<dbReference type="Proteomes" id="UP000651050">
    <property type="component" value="Unassembled WGS sequence"/>
</dbReference>
<dbReference type="RefSeq" id="WP_196987977.1">
    <property type="nucleotide sequence ID" value="NZ_JADWYS010000001.1"/>
</dbReference>
<keyword evidence="1" id="KW-0732">Signal</keyword>
<feature type="chain" id="PRO_5037688215" evidence="1">
    <location>
        <begin position="26"/>
        <end position="291"/>
    </location>
</feature>
<dbReference type="EMBL" id="JADWYS010000001">
    <property type="protein sequence ID" value="MBG9390225.1"/>
    <property type="molecule type" value="Genomic_DNA"/>
</dbReference>
<dbReference type="AlphaFoldDB" id="A0A931H8E0"/>
<name>A0A931H8E0_9BURK</name>
<gene>
    <name evidence="2" type="ORF">I5803_19500</name>
</gene>
<protein>
    <submittedName>
        <fullName evidence="2">Uncharacterized protein</fullName>
    </submittedName>
</protein>
<organism evidence="2 3">
    <name type="scientific">Caenimonas aquaedulcis</name>
    <dbReference type="NCBI Taxonomy" id="2793270"/>
    <lineage>
        <taxon>Bacteria</taxon>
        <taxon>Pseudomonadati</taxon>
        <taxon>Pseudomonadota</taxon>
        <taxon>Betaproteobacteria</taxon>
        <taxon>Burkholderiales</taxon>
        <taxon>Comamonadaceae</taxon>
        <taxon>Caenimonas</taxon>
    </lineage>
</organism>
<reference evidence="2" key="1">
    <citation type="submission" date="2020-11" db="EMBL/GenBank/DDBJ databases">
        <title>Bacterial whole genome sequence for Caenimonas sp. DR4.4.</title>
        <authorList>
            <person name="Le V."/>
            <person name="Ko S.-R."/>
            <person name="Ahn C.-Y."/>
            <person name="Oh H.-M."/>
        </authorList>
    </citation>
    <scope>NUCLEOTIDE SEQUENCE</scope>
    <source>
        <strain evidence="2">DR4.4</strain>
    </source>
</reference>
<evidence type="ECO:0000313" key="2">
    <source>
        <dbReference type="EMBL" id="MBG9390225.1"/>
    </source>
</evidence>
<proteinExistence type="predicted"/>
<evidence type="ECO:0000256" key="1">
    <source>
        <dbReference type="SAM" id="SignalP"/>
    </source>
</evidence>
<comment type="caution">
    <text evidence="2">The sequence shown here is derived from an EMBL/GenBank/DDBJ whole genome shotgun (WGS) entry which is preliminary data.</text>
</comment>